<organism evidence="3 4">
    <name type="scientific">Sugiyamaella lignohabitans</name>
    <dbReference type="NCBI Taxonomy" id="796027"/>
    <lineage>
        <taxon>Eukaryota</taxon>
        <taxon>Fungi</taxon>
        <taxon>Dikarya</taxon>
        <taxon>Ascomycota</taxon>
        <taxon>Saccharomycotina</taxon>
        <taxon>Dipodascomycetes</taxon>
        <taxon>Dipodascales</taxon>
        <taxon>Trichomonascaceae</taxon>
        <taxon>Sugiyamaella</taxon>
    </lineage>
</organism>
<dbReference type="InterPro" id="IPR016527">
    <property type="entry name" value="ORC4"/>
</dbReference>
<dbReference type="GO" id="GO:0006270">
    <property type="term" value="P:DNA replication initiation"/>
    <property type="evidence" value="ECO:0007669"/>
    <property type="project" value="TreeGrafter"/>
</dbReference>
<dbReference type="Pfam" id="PF13191">
    <property type="entry name" value="AAA_16"/>
    <property type="match status" value="1"/>
</dbReference>
<evidence type="ECO:0000259" key="2">
    <source>
        <dbReference type="SMART" id="SM00382"/>
    </source>
</evidence>
<feature type="domain" description="AAA+ ATPase" evidence="2">
    <location>
        <begin position="58"/>
        <end position="236"/>
    </location>
</feature>
<dbReference type="OrthoDB" id="343623at2759"/>
<dbReference type="Proteomes" id="UP000189580">
    <property type="component" value="Chromosome c"/>
</dbReference>
<dbReference type="InterPro" id="IPR027417">
    <property type="entry name" value="P-loop_NTPase"/>
</dbReference>
<dbReference type="RefSeq" id="XP_018733784.1">
    <property type="nucleotide sequence ID" value="XM_018881168.1"/>
</dbReference>
<dbReference type="GO" id="GO:0003688">
    <property type="term" value="F:DNA replication origin binding"/>
    <property type="evidence" value="ECO:0007669"/>
    <property type="project" value="TreeGrafter"/>
</dbReference>
<name>A0A161HH38_9ASCO</name>
<accession>A0A161HH38</accession>
<dbReference type="SMART" id="SM00382">
    <property type="entry name" value="AAA"/>
    <property type="match status" value="1"/>
</dbReference>
<evidence type="ECO:0000256" key="1">
    <source>
        <dbReference type="ARBA" id="ARBA00019083"/>
    </source>
</evidence>
<dbReference type="InterPro" id="IPR041664">
    <property type="entry name" value="AAA_16"/>
</dbReference>
<dbReference type="Gene3D" id="3.40.50.300">
    <property type="entry name" value="P-loop containing nucleotide triphosphate hydrolases"/>
    <property type="match status" value="1"/>
</dbReference>
<dbReference type="InterPro" id="IPR003593">
    <property type="entry name" value="AAA+_ATPase"/>
</dbReference>
<proteinExistence type="predicted"/>
<dbReference type="AlphaFoldDB" id="A0A161HH38"/>
<dbReference type="GO" id="GO:0005664">
    <property type="term" value="C:nuclear origin of replication recognition complex"/>
    <property type="evidence" value="ECO:0007669"/>
    <property type="project" value="TreeGrafter"/>
</dbReference>
<dbReference type="GeneID" id="30036208"/>
<gene>
    <name evidence="3" type="primary">ORC4</name>
    <name evidence="3" type="ORF">AWJ20_4111</name>
</gene>
<sequence>MTMDIDQPGDLNMDSLVSQAKNHVLAKLTGKKLGQLANLETEQKEIQTLLESTIVSNEGNSCLLMGPRSTGKTTLIETTIKNLKIKYPDQFITIRLSGFAQSEDKMALREITHQLDTILNSKLDAATQQAVEEAIAAGEFTGIEQKSISETLRGLLASFEHADAQSMSVIFILEEFDRFTVHPRQTLLYNLLDLSQTAKVGIAVVGTTARMNTREMLEKRVRSRFSQRLYTIKRPGTLESFWNICTTNLFLDDQAFPSDFSHGWNSHLEVCVLRGSTSGGWGSAPDPVGALALLESCVGDPVE</sequence>
<evidence type="ECO:0000313" key="4">
    <source>
        <dbReference type="Proteomes" id="UP000189580"/>
    </source>
</evidence>
<keyword evidence="4" id="KW-1185">Reference proteome</keyword>
<dbReference type="SUPFAM" id="SSF52540">
    <property type="entry name" value="P-loop containing nucleoside triphosphate hydrolases"/>
    <property type="match status" value="1"/>
</dbReference>
<dbReference type="PANTHER" id="PTHR12087">
    <property type="entry name" value="ORIGIN RECOGNITION COMPLEX SUBUNIT 4"/>
    <property type="match status" value="1"/>
</dbReference>
<dbReference type="KEGG" id="slb:AWJ20_4111"/>
<dbReference type="FunFam" id="3.40.50.300:FF:001499">
    <property type="entry name" value="Origin recognition complex subunit 4, putative"/>
    <property type="match status" value="1"/>
</dbReference>
<dbReference type="EMBL" id="CP014500">
    <property type="protein sequence ID" value="ANB11307.1"/>
    <property type="molecule type" value="Genomic_DNA"/>
</dbReference>
<evidence type="ECO:0000313" key="3">
    <source>
        <dbReference type="EMBL" id="ANB11307.1"/>
    </source>
</evidence>
<dbReference type="PANTHER" id="PTHR12087:SF0">
    <property type="entry name" value="ORIGIN RECOGNITION COMPLEX SUBUNIT 4"/>
    <property type="match status" value="1"/>
</dbReference>
<protein>
    <recommendedName>
        <fullName evidence="1">Origin recognition complex subunit 4</fullName>
    </recommendedName>
</protein>
<reference evidence="3 4" key="1">
    <citation type="submission" date="2016-02" db="EMBL/GenBank/DDBJ databases">
        <title>Complete genome sequence and transcriptome regulation of the pentose utilising yeast Sugiyamaella lignohabitans.</title>
        <authorList>
            <person name="Bellasio M."/>
            <person name="Peymann A."/>
            <person name="Valli M."/>
            <person name="Sipitzky M."/>
            <person name="Graf A."/>
            <person name="Sauer M."/>
            <person name="Marx H."/>
            <person name="Mattanovich D."/>
        </authorList>
    </citation>
    <scope>NUCLEOTIDE SEQUENCE [LARGE SCALE GENOMIC DNA]</scope>
    <source>
        <strain evidence="3 4">CBS 10342</strain>
    </source>
</reference>